<dbReference type="InterPro" id="IPR050129">
    <property type="entry name" value="Zn_alcohol_dh"/>
</dbReference>
<feature type="domain" description="Alcohol dehydrogenase-like N-terminal" evidence="3">
    <location>
        <begin position="28"/>
        <end position="116"/>
    </location>
</feature>
<keyword evidence="1" id="KW-0560">Oxidoreductase</keyword>
<evidence type="ECO:0000313" key="5">
    <source>
        <dbReference type="Proteomes" id="UP000184010"/>
    </source>
</evidence>
<dbReference type="STRING" id="1121395.SAMN02745215_01129"/>
<dbReference type="Pfam" id="PF08240">
    <property type="entry name" value="ADH_N"/>
    <property type="match status" value="1"/>
</dbReference>
<dbReference type="InterPro" id="IPR011032">
    <property type="entry name" value="GroES-like_sf"/>
</dbReference>
<gene>
    <name evidence="4" type="ORF">SAMN02745215_01129</name>
</gene>
<dbReference type="PANTHER" id="PTHR43401:SF2">
    <property type="entry name" value="L-THREONINE 3-DEHYDROGENASE"/>
    <property type="match status" value="1"/>
</dbReference>
<sequence length="341" mass="37496">MKPETFKAAIYKGIGTVEFKELPYPQCGDDDIIVKNVIAGICGSDVAAFKEGGDANMIWKDSEFGHEMVSEVVETGKNVKDVNVGAYVFPNMGQAKRDRMRMATVGGFSEYIHIPQFELNYSAIKLDKTIPLLSSVLLEPFVVGTRGAKNTNPGPGKTAIVFGAGIIGMAAAIMFKWYGCDKVMIVDISEYRLENARKFDLLTCNPQKEDLKAKAIAEFGSQRCYSGEVCGAHLYVDALGVDESFAYFGQLAGRNAFLSVVGVHHHPITFDFLKLCFNNWYISGSGNGSYEELSVDVLEMMKSGKFDLSVLVSHQYKQEDIVNALKVAGNPQEAQKVVVRY</sequence>
<evidence type="ECO:0000256" key="1">
    <source>
        <dbReference type="ARBA" id="ARBA00023002"/>
    </source>
</evidence>
<keyword evidence="5" id="KW-1185">Reference proteome</keyword>
<dbReference type="Gene3D" id="3.40.50.720">
    <property type="entry name" value="NAD(P)-binding Rossmann-like Domain"/>
    <property type="match status" value="1"/>
</dbReference>
<dbReference type="InterPro" id="IPR036291">
    <property type="entry name" value="NAD(P)-bd_dom_sf"/>
</dbReference>
<reference evidence="5" key="1">
    <citation type="submission" date="2016-12" db="EMBL/GenBank/DDBJ databases">
        <authorList>
            <person name="Varghese N."/>
            <person name="Submissions S."/>
        </authorList>
    </citation>
    <scope>NUCLEOTIDE SEQUENCE [LARGE SCALE GENOMIC DNA]</scope>
    <source>
        <strain evidence="5">DSM 11544</strain>
    </source>
</reference>
<evidence type="ECO:0000313" key="4">
    <source>
        <dbReference type="EMBL" id="SHN60091.1"/>
    </source>
</evidence>
<dbReference type="InterPro" id="IPR013149">
    <property type="entry name" value="ADH-like_C"/>
</dbReference>
<dbReference type="PANTHER" id="PTHR43401">
    <property type="entry name" value="L-THREONINE 3-DEHYDROGENASE"/>
    <property type="match status" value="1"/>
</dbReference>
<organism evidence="4 5">
    <name type="scientific">Desulfitobacterium chlororespirans DSM 11544</name>
    <dbReference type="NCBI Taxonomy" id="1121395"/>
    <lineage>
        <taxon>Bacteria</taxon>
        <taxon>Bacillati</taxon>
        <taxon>Bacillota</taxon>
        <taxon>Clostridia</taxon>
        <taxon>Eubacteriales</taxon>
        <taxon>Desulfitobacteriaceae</taxon>
        <taxon>Desulfitobacterium</taxon>
    </lineage>
</organism>
<dbReference type="GO" id="GO:0016491">
    <property type="term" value="F:oxidoreductase activity"/>
    <property type="evidence" value="ECO:0007669"/>
    <property type="project" value="UniProtKB-KW"/>
</dbReference>
<proteinExistence type="predicted"/>
<dbReference type="SUPFAM" id="SSF51735">
    <property type="entry name" value="NAD(P)-binding Rossmann-fold domains"/>
    <property type="match status" value="1"/>
</dbReference>
<feature type="domain" description="Alcohol dehydrogenase-like C-terminal" evidence="2">
    <location>
        <begin position="167"/>
        <end position="301"/>
    </location>
</feature>
<evidence type="ECO:0000259" key="2">
    <source>
        <dbReference type="Pfam" id="PF00107"/>
    </source>
</evidence>
<protein>
    <submittedName>
        <fullName evidence="4">Threonine dehydrogenase</fullName>
    </submittedName>
</protein>
<dbReference type="SUPFAM" id="SSF50129">
    <property type="entry name" value="GroES-like"/>
    <property type="match status" value="1"/>
</dbReference>
<evidence type="ECO:0000259" key="3">
    <source>
        <dbReference type="Pfam" id="PF08240"/>
    </source>
</evidence>
<dbReference type="Proteomes" id="UP000184010">
    <property type="component" value="Unassembled WGS sequence"/>
</dbReference>
<dbReference type="EMBL" id="FRDN01000004">
    <property type="protein sequence ID" value="SHN60091.1"/>
    <property type="molecule type" value="Genomic_DNA"/>
</dbReference>
<accession>A0A1M7SNP1</accession>
<name>A0A1M7SNP1_9FIRM</name>
<dbReference type="Gene3D" id="3.90.180.10">
    <property type="entry name" value="Medium-chain alcohol dehydrogenases, catalytic domain"/>
    <property type="match status" value="2"/>
</dbReference>
<dbReference type="InterPro" id="IPR013154">
    <property type="entry name" value="ADH-like_N"/>
</dbReference>
<dbReference type="RefSeq" id="WP_072771661.1">
    <property type="nucleotide sequence ID" value="NZ_FRDN01000004.1"/>
</dbReference>
<dbReference type="Pfam" id="PF00107">
    <property type="entry name" value="ADH_zinc_N"/>
    <property type="match status" value="1"/>
</dbReference>
<dbReference type="AlphaFoldDB" id="A0A1M7SNP1"/>